<organism evidence="11 12">
    <name type="scientific">Vibrio galatheae</name>
    <dbReference type="NCBI Taxonomy" id="579748"/>
    <lineage>
        <taxon>Bacteria</taxon>
        <taxon>Pseudomonadati</taxon>
        <taxon>Pseudomonadota</taxon>
        <taxon>Gammaproteobacteria</taxon>
        <taxon>Vibrionales</taxon>
        <taxon>Vibrionaceae</taxon>
        <taxon>Vibrio</taxon>
    </lineage>
</organism>
<dbReference type="GO" id="GO:0046872">
    <property type="term" value="F:metal ion binding"/>
    <property type="evidence" value="ECO:0007669"/>
    <property type="project" value="UniProtKB-KW"/>
</dbReference>
<dbReference type="EMBL" id="JXXV01000016">
    <property type="protein sequence ID" value="KJY83422.1"/>
    <property type="molecule type" value="Genomic_DNA"/>
</dbReference>
<dbReference type="Gene3D" id="3.20.19.10">
    <property type="entry name" value="Aconitase, domain 4"/>
    <property type="match status" value="1"/>
</dbReference>
<dbReference type="PRINTS" id="PR00415">
    <property type="entry name" value="ACONITASE"/>
</dbReference>
<dbReference type="RefSeq" id="WP_045955663.1">
    <property type="nucleotide sequence ID" value="NZ_JXXV01000016.1"/>
</dbReference>
<dbReference type="InterPro" id="IPR015931">
    <property type="entry name" value="Acnase/IPM_dHydase_lsu_aba_1/3"/>
</dbReference>
<dbReference type="NCBIfam" id="NF009520">
    <property type="entry name" value="PRK12881.1"/>
    <property type="match status" value="1"/>
</dbReference>
<keyword evidence="8" id="KW-0004">4Fe-4S</keyword>
<comment type="similarity">
    <text evidence="2 8">Belongs to the aconitase/IPM isomerase family.</text>
</comment>
<dbReference type="STRING" id="579748.TW81_10570"/>
<evidence type="ECO:0000256" key="8">
    <source>
        <dbReference type="RuleBase" id="RU361275"/>
    </source>
</evidence>
<keyword evidence="6 8" id="KW-0411">Iron-sulfur</keyword>
<evidence type="ECO:0000256" key="6">
    <source>
        <dbReference type="ARBA" id="ARBA00023014"/>
    </source>
</evidence>
<evidence type="ECO:0000256" key="1">
    <source>
        <dbReference type="ARBA" id="ARBA00001966"/>
    </source>
</evidence>
<dbReference type="SUPFAM" id="SSF53732">
    <property type="entry name" value="Aconitase iron-sulfur domain"/>
    <property type="match status" value="1"/>
</dbReference>
<dbReference type="InterPro" id="IPR001030">
    <property type="entry name" value="Acoase/IPM_deHydtase_lsu_aba"/>
</dbReference>
<keyword evidence="4" id="KW-0479">Metal-binding</keyword>
<dbReference type="GO" id="GO:0051539">
    <property type="term" value="F:4 iron, 4 sulfur cluster binding"/>
    <property type="evidence" value="ECO:0007669"/>
    <property type="project" value="UniProtKB-KW"/>
</dbReference>
<dbReference type="Pfam" id="PF00694">
    <property type="entry name" value="Aconitase_C"/>
    <property type="match status" value="1"/>
</dbReference>
<keyword evidence="8" id="KW-0456">Lyase</keyword>
<dbReference type="Gene3D" id="3.30.499.10">
    <property type="entry name" value="Aconitase, domain 3"/>
    <property type="match status" value="2"/>
</dbReference>
<dbReference type="GO" id="GO:0019679">
    <property type="term" value="P:propionate metabolic process, methylcitrate cycle"/>
    <property type="evidence" value="ECO:0007669"/>
    <property type="project" value="InterPro"/>
</dbReference>
<dbReference type="OrthoDB" id="9764318at2"/>
<evidence type="ECO:0000313" key="11">
    <source>
        <dbReference type="EMBL" id="KJY83422.1"/>
    </source>
</evidence>
<comment type="catalytic activity">
    <reaction evidence="7 8">
        <text>citrate = D-threo-isocitrate</text>
        <dbReference type="Rhea" id="RHEA:10336"/>
        <dbReference type="ChEBI" id="CHEBI:15562"/>
        <dbReference type="ChEBI" id="CHEBI:16947"/>
        <dbReference type="EC" id="4.2.1.3"/>
    </reaction>
</comment>
<evidence type="ECO:0000256" key="2">
    <source>
        <dbReference type="ARBA" id="ARBA00007185"/>
    </source>
</evidence>
<dbReference type="NCBIfam" id="NF006757">
    <property type="entry name" value="PRK09277.1"/>
    <property type="match status" value="1"/>
</dbReference>
<evidence type="ECO:0000256" key="7">
    <source>
        <dbReference type="ARBA" id="ARBA00023501"/>
    </source>
</evidence>
<feature type="domain" description="Aconitase/3-isopropylmalate dehydratase large subunit alpha/beta/alpha" evidence="9">
    <location>
        <begin position="67"/>
        <end position="537"/>
    </location>
</feature>
<accession>A0A0F4NK36</accession>
<comment type="function">
    <text evidence="8">Catalyzes the isomerization of citrate to isocitrate via cis-aconitate.</text>
</comment>
<dbReference type="InterPro" id="IPR015928">
    <property type="entry name" value="Aconitase/3IPM_dehydase_swvl"/>
</dbReference>
<evidence type="ECO:0000256" key="3">
    <source>
        <dbReference type="ARBA" id="ARBA00012926"/>
    </source>
</evidence>
<dbReference type="InterPro" id="IPR000573">
    <property type="entry name" value="AconitaseA/IPMdHydase_ssu_swvl"/>
</dbReference>
<dbReference type="InterPro" id="IPR036008">
    <property type="entry name" value="Aconitase_4Fe-4S_dom"/>
</dbReference>
<dbReference type="FunFam" id="3.20.19.10:FF:000006">
    <property type="entry name" value="Aconitate hydratase 1"/>
    <property type="match status" value="1"/>
</dbReference>
<dbReference type="SUPFAM" id="SSF52016">
    <property type="entry name" value="LeuD/IlvD-like"/>
    <property type="match status" value="1"/>
</dbReference>
<reference evidence="11 12" key="1">
    <citation type="journal article" date="2015" name="BMC Genomics">
        <title>Genome mining reveals unlocked bioactive potential of marine Gram-negative bacteria.</title>
        <authorList>
            <person name="Machado H."/>
            <person name="Sonnenschein E.C."/>
            <person name="Melchiorsen J."/>
            <person name="Gram L."/>
        </authorList>
    </citation>
    <scope>NUCLEOTIDE SEQUENCE [LARGE SCALE GENOMIC DNA]</scope>
    <source>
        <strain evidence="11 12">S2757</strain>
    </source>
</reference>
<dbReference type="InterPro" id="IPR012708">
    <property type="entry name" value="2Me_IsoCit_deHydtase_FeS-dep"/>
</dbReference>
<evidence type="ECO:0000256" key="4">
    <source>
        <dbReference type="ARBA" id="ARBA00022723"/>
    </source>
</evidence>
<dbReference type="NCBIfam" id="TIGR01341">
    <property type="entry name" value="aconitase_1"/>
    <property type="match status" value="1"/>
</dbReference>
<dbReference type="NCBIfam" id="TIGR02333">
    <property type="entry name" value="2met_isocit_dHY"/>
    <property type="match status" value="1"/>
</dbReference>
<comment type="caution">
    <text evidence="11">The sequence shown here is derived from an EMBL/GenBank/DDBJ whole genome shotgun (WGS) entry which is preliminary data.</text>
</comment>
<keyword evidence="5 8" id="KW-0408">Iron</keyword>
<dbReference type="GO" id="GO:0003994">
    <property type="term" value="F:aconitate hydratase activity"/>
    <property type="evidence" value="ECO:0007669"/>
    <property type="project" value="UniProtKB-EC"/>
</dbReference>
<dbReference type="EC" id="4.2.1.3" evidence="3 8"/>
<feature type="domain" description="Aconitase A/isopropylmalate dehydratase small subunit swivel" evidence="10">
    <location>
        <begin position="661"/>
        <end position="791"/>
    </location>
</feature>
<dbReference type="PANTHER" id="PTHR11670">
    <property type="entry name" value="ACONITASE/IRON-RESPONSIVE ELEMENT FAMILY MEMBER"/>
    <property type="match status" value="1"/>
</dbReference>
<sequence>MSMNTQFRKSLPGTHLDFFDAREAVNALSPGAYEKLPYTSRVLAEQLVRRCDPSTLNQSLEQLIERKRDLDFPWYPARVVCHDILGQTALVDLAGLRDAIAQQGGDPAKVNPVVETQLIVDHSLAVEHAGFDPEAFEKNRAIEERRNEDRFHFIEWCKTAFENVSVIPAGNGIMHQINLEKMSPVVQAKQGVAYPDTCVGTDSHTPHVDALGVIAIGVGGLEAETVMLGRASMMRLPDIVGVKLSGKRQPGITATDIVLAITEFLRSERVVSSYLEFFGEGAKDLTIGDRATISNMTPEYGATAGMFYIDEQTINYLKLTGRDEQQVELVETYAKQTGLWADSLVTAEYERVLEFDLSSVTRNMAGPSNPHRRLPTSQLAERGIAKQSDLQETKGQLPDGAVIIAAITSCTNTSNPRNVVAAGLVAKKANELGLVRKPWVKSSFAPGSKVAKLYLEDAGLLPELEKLGFGIVAYACTTCNGMSGALDPEIQQEIIERDVYTTAVLSGNRNFDGRIHPYAKQAFLASPPLVVAYALAGTIRFDIERDALDHDPQGKPIYLNDLWPSDQEIDEVVGKHVKPEQFNQVYIQMFKLDESERNLNPLYDWRAKSTYIRRPPYWEGALAGERTLSGMRPLAVLGDNITTDHISPSNAILASSAAGEYLASMDVPEEDFNSYATHRGDHLTAQRATFANPKLFNEMVQENGHVVQGSLARIEPEGKVTRMWEAIETYMNRKQPLIIVAGADYGQGSSRDWAAKGVRLAGVEAIVAEGFERIHRTNLVGMGVLPLQFKAGTDRKTLQLDGSELYDVIGEIKPGADLALVVTRVNGEKFDVPVTCRLDTADEVNVYNAGGVLQRFAQDFLSQ</sequence>
<dbReference type="Gene3D" id="6.10.190.10">
    <property type="match status" value="1"/>
</dbReference>
<evidence type="ECO:0000313" key="12">
    <source>
        <dbReference type="Proteomes" id="UP000033673"/>
    </source>
</evidence>
<dbReference type="AlphaFoldDB" id="A0A0F4NK36"/>
<evidence type="ECO:0000259" key="10">
    <source>
        <dbReference type="Pfam" id="PF00694"/>
    </source>
</evidence>
<keyword evidence="12" id="KW-1185">Reference proteome</keyword>
<protein>
    <recommendedName>
        <fullName evidence="3 8">Aconitate hydratase</fullName>
        <shortName evidence="8">Aconitase</shortName>
        <ecNumber evidence="3 8">4.2.1.3</ecNumber>
    </recommendedName>
</protein>
<dbReference type="InterPro" id="IPR006249">
    <property type="entry name" value="Aconitase/IRP2"/>
</dbReference>
<dbReference type="PATRIC" id="fig|579748.3.peg.2176"/>
<comment type="cofactor">
    <cofactor evidence="1">
        <name>[4Fe-4S] cluster</name>
        <dbReference type="ChEBI" id="CHEBI:49883"/>
    </cofactor>
</comment>
<dbReference type="Proteomes" id="UP000033673">
    <property type="component" value="Unassembled WGS sequence"/>
</dbReference>
<evidence type="ECO:0000256" key="5">
    <source>
        <dbReference type="ARBA" id="ARBA00023004"/>
    </source>
</evidence>
<dbReference type="Pfam" id="PF00330">
    <property type="entry name" value="Aconitase"/>
    <property type="match status" value="1"/>
</dbReference>
<proteinExistence type="inferred from homology"/>
<gene>
    <name evidence="11" type="ORF">TW81_10570</name>
</gene>
<evidence type="ECO:0000259" key="9">
    <source>
        <dbReference type="Pfam" id="PF00330"/>
    </source>
</evidence>
<name>A0A0F4NK36_9VIBR</name>